<accession>A0A427XU86</accession>
<dbReference type="PANTHER" id="PTHR47640:SF11">
    <property type="entry name" value="RNA-BINDING PROTEIN 42"/>
    <property type="match status" value="1"/>
</dbReference>
<reference evidence="6 7" key="1">
    <citation type="submission" date="2018-11" db="EMBL/GenBank/DDBJ databases">
        <title>Genome sequence of Saitozyma podzolica DSM 27192.</title>
        <authorList>
            <person name="Aliyu H."/>
            <person name="Gorte O."/>
            <person name="Ochsenreither K."/>
        </authorList>
    </citation>
    <scope>NUCLEOTIDE SEQUENCE [LARGE SCALE GENOMIC DNA]</scope>
    <source>
        <strain evidence="6 7">DSM 27192</strain>
    </source>
</reference>
<sequence>METDNGPDLEPMAWRQAPLNGNSGIKSAHHATQHLSTSQEQRTTITWITFPLLVFLIGALVQVRRQRRVVSKELLSITAEYHIARATDSSALHPYSRSRGDHVGTGILHPEEHAAAWAAYYAQQGYTPDQIAAATSTYYDPRPTLPPLHTAAGGVVVVVVSSIYEPGAGQQLVKEGKGKPPAGKRETVIRHGKGRTWEDPTLLDWDPKWYRLFVGDVSNDVNERTLNDAFNQYPSYCKCKVVKDRLSLKSKYAFIAFRDPEDFLKAWKEMDGKYVGNRPIRLSKVRDDQYGSIATTAVSGRKARELDKLRRNHGKPLDGRPTPW</sequence>
<feature type="transmembrane region" description="Helical" evidence="4">
    <location>
        <begin position="45"/>
        <end position="63"/>
    </location>
</feature>
<name>A0A427XU86_9TREE</name>
<dbReference type="EMBL" id="RSCD01000027">
    <property type="protein sequence ID" value="RSH82301.1"/>
    <property type="molecule type" value="Genomic_DNA"/>
</dbReference>
<dbReference type="InterPro" id="IPR050825">
    <property type="entry name" value="RBM42_RBP45_47-like"/>
</dbReference>
<evidence type="ECO:0000259" key="5">
    <source>
        <dbReference type="PROSITE" id="PS50102"/>
    </source>
</evidence>
<gene>
    <name evidence="6" type="ORF">EHS25_006011</name>
</gene>
<keyword evidence="1 2" id="KW-0694">RNA-binding</keyword>
<evidence type="ECO:0000313" key="7">
    <source>
        <dbReference type="Proteomes" id="UP000279259"/>
    </source>
</evidence>
<dbReference type="InterPro" id="IPR000504">
    <property type="entry name" value="RRM_dom"/>
</dbReference>
<dbReference type="InterPro" id="IPR035979">
    <property type="entry name" value="RBD_domain_sf"/>
</dbReference>
<feature type="domain" description="RRM" evidence="5">
    <location>
        <begin position="210"/>
        <end position="287"/>
    </location>
</feature>
<keyword evidence="4" id="KW-0812">Transmembrane</keyword>
<proteinExistence type="predicted"/>
<dbReference type="SUPFAM" id="SSF54928">
    <property type="entry name" value="RNA-binding domain, RBD"/>
    <property type="match status" value="1"/>
</dbReference>
<dbReference type="Pfam" id="PF00076">
    <property type="entry name" value="RRM_1"/>
    <property type="match status" value="1"/>
</dbReference>
<evidence type="ECO:0000256" key="3">
    <source>
        <dbReference type="SAM" id="MobiDB-lite"/>
    </source>
</evidence>
<dbReference type="STRING" id="1890683.A0A427XU86"/>
<dbReference type="CDD" id="cd12383">
    <property type="entry name" value="RRM_RBM42"/>
    <property type="match status" value="1"/>
</dbReference>
<comment type="caution">
    <text evidence="6">The sequence shown here is derived from an EMBL/GenBank/DDBJ whole genome shotgun (WGS) entry which is preliminary data.</text>
</comment>
<dbReference type="OrthoDB" id="1749473at2759"/>
<keyword evidence="7" id="KW-1185">Reference proteome</keyword>
<dbReference type="InterPro" id="IPR012677">
    <property type="entry name" value="Nucleotide-bd_a/b_plait_sf"/>
</dbReference>
<keyword evidence="4" id="KW-0472">Membrane</keyword>
<protein>
    <recommendedName>
        <fullName evidence="5">RRM domain-containing protein</fullName>
    </recommendedName>
</protein>
<dbReference type="InterPro" id="IPR034215">
    <property type="entry name" value="RBM42_RRM"/>
</dbReference>
<dbReference type="AlphaFoldDB" id="A0A427XU86"/>
<dbReference type="PANTHER" id="PTHR47640">
    <property type="entry name" value="TRNA SELENOCYSTEINE 1-ASSOCIATED PROTEIN 1-RELATED-RELATED"/>
    <property type="match status" value="1"/>
</dbReference>
<evidence type="ECO:0000256" key="4">
    <source>
        <dbReference type="SAM" id="Phobius"/>
    </source>
</evidence>
<keyword evidence="4" id="KW-1133">Transmembrane helix</keyword>
<organism evidence="6 7">
    <name type="scientific">Saitozyma podzolica</name>
    <dbReference type="NCBI Taxonomy" id="1890683"/>
    <lineage>
        <taxon>Eukaryota</taxon>
        <taxon>Fungi</taxon>
        <taxon>Dikarya</taxon>
        <taxon>Basidiomycota</taxon>
        <taxon>Agaricomycotina</taxon>
        <taxon>Tremellomycetes</taxon>
        <taxon>Tremellales</taxon>
        <taxon>Trimorphomycetaceae</taxon>
        <taxon>Saitozyma</taxon>
    </lineage>
</organism>
<dbReference type="Gene3D" id="3.30.70.330">
    <property type="match status" value="1"/>
</dbReference>
<dbReference type="SMART" id="SM00360">
    <property type="entry name" value="RRM"/>
    <property type="match status" value="1"/>
</dbReference>
<evidence type="ECO:0000256" key="2">
    <source>
        <dbReference type="PROSITE-ProRule" id="PRU00176"/>
    </source>
</evidence>
<dbReference type="PROSITE" id="PS50102">
    <property type="entry name" value="RRM"/>
    <property type="match status" value="1"/>
</dbReference>
<feature type="region of interest" description="Disordered" evidence="3">
    <location>
        <begin position="1"/>
        <end position="33"/>
    </location>
</feature>
<dbReference type="Proteomes" id="UP000279259">
    <property type="component" value="Unassembled WGS sequence"/>
</dbReference>
<evidence type="ECO:0000313" key="6">
    <source>
        <dbReference type="EMBL" id="RSH82301.1"/>
    </source>
</evidence>
<dbReference type="GO" id="GO:0003729">
    <property type="term" value="F:mRNA binding"/>
    <property type="evidence" value="ECO:0007669"/>
    <property type="project" value="InterPro"/>
</dbReference>
<evidence type="ECO:0000256" key="1">
    <source>
        <dbReference type="ARBA" id="ARBA00022884"/>
    </source>
</evidence>